<evidence type="ECO:0000256" key="5">
    <source>
        <dbReference type="ARBA" id="ARBA00022723"/>
    </source>
</evidence>
<feature type="domain" description="C2" evidence="13">
    <location>
        <begin position="1873"/>
        <end position="2007"/>
    </location>
</feature>
<dbReference type="PROSITE" id="PS50004">
    <property type="entry name" value="C2"/>
    <property type="match status" value="3"/>
</dbReference>
<evidence type="ECO:0000256" key="3">
    <source>
        <dbReference type="ARBA" id="ARBA00013278"/>
    </source>
</evidence>
<dbReference type="GO" id="GO:0005509">
    <property type="term" value="F:calcium ion binding"/>
    <property type="evidence" value="ECO:0007669"/>
    <property type="project" value="InterPro"/>
</dbReference>
<dbReference type="STRING" id="84645.A0A498N6S7"/>
<keyword evidence="8 11" id="KW-0442">Lipid degradation</keyword>
<feature type="domain" description="PLA2c" evidence="14">
    <location>
        <begin position="2029"/>
        <end position="2550"/>
    </location>
</feature>
<dbReference type="Gene3D" id="3.40.1090.10">
    <property type="entry name" value="Cytosolic phospholipase A2 catalytic domain"/>
    <property type="match status" value="5"/>
</dbReference>
<accession>A0A498N6S7</accession>
<dbReference type="CDD" id="cd04036">
    <property type="entry name" value="C2_cPLA2"/>
    <property type="match status" value="2"/>
</dbReference>
<dbReference type="Pfam" id="PF18695">
    <property type="entry name" value="cPLA2_C2"/>
    <property type="match status" value="1"/>
</dbReference>
<comment type="subcellular location">
    <subcellularLocation>
        <location evidence="2">Cytoplasm</location>
        <location evidence="2">Cytosol</location>
    </subcellularLocation>
    <subcellularLocation>
        <location evidence="1">Membrane</location>
        <topology evidence="1">Peripheral membrane protein</topology>
    </subcellularLocation>
</comment>
<evidence type="ECO:0007829" key="17">
    <source>
        <dbReference type="PeptideAtlas" id="A0A498N6S7"/>
    </source>
</evidence>
<keyword evidence="7 12" id="KW-0106">Calcium</keyword>
<dbReference type="SMART" id="SM00239">
    <property type="entry name" value="C2"/>
    <property type="match status" value="3"/>
</dbReference>
<feature type="domain" description="C2" evidence="13">
    <location>
        <begin position="1260"/>
        <end position="1381"/>
    </location>
</feature>
<evidence type="ECO:0000256" key="4">
    <source>
        <dbReference type="ARBA" id="ARBA00022490"/>
    </source>
</evidence>
<feature type="domain" description="PLA2c" evidence="14">
    <location>
        <begin position="329"/>
        <end position="849"/>
    </location>
</feature>
<dbReference type="Pfam" id="PF01735">
    <property type="entry name" value="PLA2_B"/>
    <property type="match status" value="4"/>
</dbReference>
<evidence type="ECO:0000313" key="15">
    <source>
        <dbReference type="EMBL" id="RXN29848.1"/>
    </source>
</evidence>
<feature type="domain" description="C2" evidence="13">
    <location>
        <begin position="53"/>
        <end position="170"/>
    </location>
</feature>
<evidence type="ECO:0000259" key="13">
    <source>
        <dbReference type="PROSITE" id="PS50004"/>
    </source>
</evidence>
<keyword evidence="4 12" id="KW-0963">Cytoplasm</keyword>
<organism evidence="15 16">
    <name type="scientific">Labeo rohita</name>
    <name type="common">Indian major carp</name>
    <name type="synonym">Cyprinus rohita</name>
    <dbReference type="NCBI Taxonomy" id="84645"/>
    <lineage>
        <taxon>Eukaryota</taxon>
        <taxon>Metazoa</taxon>
        <taxon>Chordata</taxon>
        <taxon>Craniata</taxon>
        <taxon>Vertebrata</taxon>
        <taxon>Euteleostomi</taxon>
        <taxon>Actinopterygii</taxon>
        <taxon>Neopterygii</taxon>
        <taxon>Teleostei</taxon>
        <taxon>Ostariophysi</taxon>
        <taxon>Cypriniformes</taxon>
        <taxon>Cyprinidae</taxon>
        <taxon>Labeoninae</taxon>
        <taxon>Labeonini</taxon>
        <taxon>Labeo</taxon>
    </lineage>
</organism>
<feature type="domain" description="PLA2c" evidence="14">
    <location>
        <begin position="1444"/>
        <end position="1952"/>
    </location>
</feature>
<dbReference type="InterPro" id="IPR000008">
    <property type="entry name" value="C2_dom"/>
</dbReference>
<gene>
    <name evidence="15" type="ORF">ROHU_018198</name>
</gene>
<protein>
    <recommendedName>
        <fullName evidence="3 12">Phospholipase A2</fullName>
        <ecNumber evidence="3 12">3.1.1.4</ecNumber>
    </recommendedName>
</protein>
<dbReference type="GO" id="GO:0005544">
    <property type="term" value="F:calcium-dependent phospholipid binding"/>
    <property type="evidence" value="ECO:0007669"/>
    <property type="project" value="TreeGrafter"/>
</dbReference>
<dbReference type="Proteomes" id="UP000290572">
    <property type="component" value="Unassembled WGS sequence"/>
</dbReference>
<evidence type="ECO:0000256" key="6">
    <source>
        <dbReference type="ARBA" id="ARBA00022801"/>
    </source>
</evidence>
<dbReference type="PANTHER" id="PTHR10728:SF32">
    <property type="entry name" value="CYTOSOLIC PHOSPHOLIPASE A2 BETA"/>
    <property type="match status" value="1"/>
</dbReference>
<name>A0A498N6S7_LABRO</name>
<dbReference type="GO" id="GO:0016020">
    <property type="term" value="C:membrane"/>
    <property type="evidence" value="ECO:0007669"/>
    <property type="project" value="UniProtKB-SubCell"/>
</dbReference>
<comment type="domain">
    <text evidence="12">The N-terminal C2 domain associates with lipid membranes upon calcium binding.</text>
</comment>
<dbReference type="FunFam" id="2.60.40.150:FF:000030">
    <property type="entry name" value="Phospholipase A2"/>
    <property type="match status" value="2"/>
</dbReference>
<dbReference type="InterPro" id="IPR035892">
    <property type="entry name" value="C2_domain_sf"/>
</dbReference>
<reference evidence="15 16" key="1">
    <citation type="submission" date="2018-03" db="EMBL/GenBank/DDBJ databases">
        <title>Draft genome sequence of Rohu Carp (Labeo rohita).</title>
        <authorList>
            <person name="Das P."/>
            <person name="Kushwaha B."/>
            <person name="Joshi C.G."/>
            <person name="Kumar D."/>
            <person name="Nagpure N.S."/>
            <person name="Sahoo L."/>
            <person name="Das S.P."/>
            <person name="Bit A."/>
            <person name="Patnaik S."/>
            <person name="Meher P.K."/>
            <person name="Jayasankar P."/>
            <person name="Koringa P.G."/>
            <person name="Patel N.V."/>
            <person name="Hinsu A.T."/>
            <person name="Kumar R."/>
            <person name="Pandey M."/>
            <person name="Agarwal S."/>
            <person name="Srivastava S."/>
            <person name="Singh M."/>
            <person name="Iquebal M.A."/>
            <person name="Jaiswal S."/>
            <person name="Angadi U.B."/>
            <person name="Kumar N."/>
            <person name="Raza M."/>
            <person name="Shah T.M."/>
            <person name="Rai A."/>
            <person name="Jena J.K."/>
        </authorList>
    </citation>
    <scope>NUCLEOTIDE SEQUENCE [LARGE SCALE GENOMIC DNA]</scope>
    <source>
        <strain evidence="15">DASCIFA01</strain>
        <tissue evidence="15">Testis</tissue>
    </source>
</reference>
<evidence type="ECO:0000313" key="16">
    <source>
        <dbReference type="Proteomes" id="UP000290572"/>
    </source>
</evidence>
<dbReference type="SMART" id="SM00022">
    <property type="entry name" value="PLAc"/>
    <property type="match status" value="1"/>
</dbReference>
<dbReference type="SUPFAM" id="SSF52151">
    <property type="entry name" value="FabD/lysophospholipase-like"/>
    <property type="match status" value="4"/>
</dbReference>
<keyword evidence="6 11" id="KW-0378">Hydrolase</keyword>
<dbReference type="InterPro" id="IPR002642">
    <property type="entry name" value="LysoPLipase_cat_dom"/>
</dbReference>
<evidence type="ECO:0000256" key="9">
    <source>
        <dbReference type="ARBA" id="ARBA00023098"/>
    </source>
</evidence>
<evidence type="ECO:0000259" key="14">
    <source>
        <dbReference type="PROSITE" id="PS51210"/>
    </source>
</evidence>
<evidence type="ECO:0000256" key="10">
    <source>
        <dbReference type="ARBA" id="ARBA00023136"/>
    </source>
</evidence>
<keyword evidence="17" id="KW-1267">Proteomics identification</keyword>
<evidence type="ECO:0000256" key="11">
    <source>
        <dbReference type="PROSITE-ProRule" id="PRU00555"/>
    </source>
</evidence>
<evidence type="ECO:0000256" key="8">
    <source>
        <dbReference type="ARBA" id="ARBA00022963"/>
    </source>
</evidence>
<dbReference type="GO" id="GO:0005829">
    <property type="term" value="C:cytosol"/>
    <property type="evidence" value="ECO:0007669"/>
    <property type="project" value="UniProtKB-SubCell"/>
</dbReference>
<evidence type="ECO:0000256" key="2">
    <source>
        <dbReference type="ARBA" id="ARBA00004514"/>
    </source>
</evidence>
<evidence type="ECO:0000256" key="7">
    <source>
        <dbReference type="ARBA" id="ARBA00022837"/>
    </source>
</evidence>
<dbReference type="InterPro" id="IPR041847">
    <property type="entry name" value="C2_cPLA2"/>
</dbReference>
<keyword evidence="10" id="KW-0472">Membrane</keyword>
<keyword evidence="9 11" id="KW-0443">Lipid metabolism</keyword>
<feature type="domain" description="PLA2c" evidence="14">
    <location>
        <begin position="852"/>
        <end position="1116"/>
    </location>
</feature>
<dbReference type="Pfam" id="PF00168">
    <property type="entry name" value="C2"/>
    <property type="match status" value="3"/>
</dbReference>
<dbReference type="InterPro" id="IPR016035">
    <property type="entry name" value="Acyl_Trfase/lysoPLipase"/>
</dbReference>
<dbReference type="InterPro" id="IPR040723">
    <property type="entry name" value="cPLA2_C2"/>
</dbReference>
<keyword evidence="5 12" id="KW-0479">Metal-binding</keyword>
<evidence type="ECO:0000256" key="12">
    <source>
        <dbReference type="RuleBase" id="RU362102"/>
    </source>
</evidence>
<dbReference type="EC" id="3.1.1.4" evidence="3 12"/>
<dbReference type="GO" id="GO:0047498">
    <property type="term" value="F:calcium-dependent phospholipase A2 activity"/>
    <property type="evidence" value="ECO:0007669"/>
    <property type="project" value="TreeGrafter"/>
</dbReference>
<dbReference type="PANTHER" id="PTHR10728">
    <property type="entry name" value="CYTOSOLIC PHOSPHOLIPASE A2"/>
    <property type="match status" value="1"/>
</dbReference>
<dbReference type="SUPFAM" id="SSF49562">
    <property type="entry name" value="C2 domain (Calcium/lipid-binding domain, CaLB)"/>
    <property type="match status" value="3"/>
</dbReference>
<dbReference type="PROSITE" id="PS51210">
    <property type="entry name" value="PLA2C"/>
    <property type="match status" value="4"/>
</dbReference>
<dbReference type="EMBL" id="QBIY01011738">
    <property type="protein sequence ID" value="RXN29848.1"/>
    <property type="molecule type" value="Genomic_DNA"/>
</dbReference>
<keyword evidence="16" id="KW-1185">Reference proteome</keyword>
<sequence>MKMSCTETVGHYRGIFKYLLLFKTISPNEVAVKIPEQYECCFLFLSVCLFCVTAGKAPHQMKEVKPYWNLSVKVLYAKLHQNYDYWSASDCYVILNLPTASVRTNRTKTISNNNNPVWNETFTFRAHSNIKNILEIMMYDEDPFMRDDLCATILFDINNLTHGKKETKCFKINDQTKDELWVEFEITKSSETPVPCFSNGVLVAGPFCELNVDVDKLLNKSDAMQKMVLKLKGAYKEDFVFSNSEESSSFLKTLRYYINRDLETELNLTSETVVSPANVGTVVVDGAALDLGETGLTSIPLKPLPAKQLITVSLPLGEKKVDLQLKTDDRSDEELDVRLDFDIPVEEKNFLVKRKKVVSQALQKALNLSSAPDPSKVPVMAVVCSGGGSRALIATYGSLMGLQKIQLLDAVSYITGVSGATWALGSIYEHPNWSKGEIDKSMEFVKKELTKKALSMFSSEQLQEYKQRIDERQKEGHLVSLIDMWGLALEYLFHGKKRMGTLSELQKTVSEGQNPLPIFTAVNMKQGKEESIIDAEWCEFTPYEVGFPKYGAFVPAQNFGSEYYLGHMVNKLPETGLSFLVGMWSSIFSINLTDIWKVATGVAPSWTPWVGGVSNTDTHPDAYPNTMTPADPVLSMVDAGFAVNAGFPPLVRSHRHVDVILSLNYSWEADQFKVIKQTQEYCTDRKIPFPKIDFKKVESEPLKEVYVFEDKDNPEAPIVLHFPLVNVSHKQFKAPGVKREGEKELKEGAVDVEFNSSTSPYLTHKLTYTPEDFQGLINLTSYNIQNNKDVILNALNKTLNRNRERQTAEKDMMLKLRGAYKEDCLIPWSEKNPSCTQTFRYYINRDMETEFSLIPPKVPLVAVVCSGGGTRAMIGTFRGLRALQKLQLLDAVSYITGASGSTWTTASLYGDANWSNNDINGVMESVKKEVSKSLFSIFSLEQLRHYKAKMEEREKEGHLVSLIDMWGLAIEYLIQGKKKMGTLSDQQMGLSKGQNPLPIYTALNMKNGKTGCTIETEWCEFTPYEVGFIKYGALIPAQNFGSEYYLGHMIKKLPESGIYSLLGMWSSIFSVSLTQLWTVVTGVIPSWASKIGEEVKGKRRADVILSLNYTWEPDLFKVIKQTQEYCTACKIPFPKIDYKKLESEPIREVYVFEDNENPEAPIVIHFPLVNISFKQFKSPGVKREGKEEIKEGDFDIDFTRVFCPFATHKFAYTPEDFQKLADLTTYNILNNKDVILNTLNKALKRNMERIPATKESKVAGSRSLHKHSTMLKKEVKPYWNLSVKVLYAKLHQSYDYWSASDCYVILNLPTASARTNRTKTISNNNNPVWNETFTFRAHSNIKNILEIMLYDEDPFMRDDLCATILFDINNLTHGKKETKCFKINDQTKDELWVEFEITKSSETPRPCFSNGVLVAACTLTTVTKPSKILDNLYQMSFMLSPEIGSSDEELDVRLDFDIPVEEKKFLVKRKKVVSQALQKALNLSSAPDPNKVPVMAVVCSGGGSRALIATYGSLMGLQKIQLLDAVSYITGVSGATWALGSIYEHPNWSKGEIDKSMEFVKKELTKKALSMFSSEQLQEYKQRIDERHKEGHLVSLIDMWGLALEYLFHGKKRMGTLSELQKTVSEGQNPLPIFTAVNMKQGKEESIIDAEWCEFTPYEVGFPKYGAFVPAQNFGSEYYLGHMVRKLPETGLSFLVGMWSSIFSINLTDIWKVATGVAPSWTPWVGGVSNTDTHPDAYPNTMTPADPVLSMVDAGFAVNAGFPPLVRSHRHVDVILSLNYSWEADQFKVIKQTQEYCTDRKIPFPKIDLKKVESEPLKEVYVFEDKDNPEAPIVLHFPLVNVSHKQFKAPGVKREGEKELKEGAVDVEFNSSTSPYLTHKLTYTPEDFQGLINLTSYNIQNNKDVILNALNKTLNQNRERQTVSQCDCYVVVKLPTACACSHRTKTVTNSDAPKWNETFNFRVHSGVKNILEFHIFDADTLTNDDYCSSILFDINNLTPGQKQTKCFITDDQAGPFCALDVKVEKRLKTKAEKDMMLKLRGAYKEDCLIPWSEKNPSCTQTFRYYINRDMETEFSLIPPKVPLVAVVCSGGGTRAMIGTFGGLSALQKLQLLDAVSYITGASGSTWTTASLYGDANWSNNDINGVMESVKKEVSKSLFSIFSLEQLRHYKAKMEEREKEGHLVSLIDMWGLAIEYLIQGKKKMGTLSDQQMALSKGQNPLPIYTALNMKNGKTGCTIETEWCEFTPYEVGFIKYGAFIPAQNFGSEFYLGHMIKKLPESGIYSLLGMWSSIFSVSLTQLWTVVTGVIPSWASKIGEEVNQTETDDNPSTSDTLRISPMTYWAKKLSSFLTSRPIISQVFNFLRGFHLHRNYSENCDFTTCKGFPPVLRSNRCADVILSLNYTWEPDLFKVIKQTQEYCTARKIPFPKIDYKKLESEPIREVYVFEDNENPEAPIVIHFPLFNISFKQFKSPGVKREGKEEIKEGDFDIDFTRVFCPFATHKFAYTPEDFQKLADLTTYNILNNKDVILNTLNKALKRNMERIPATNESKF</sequence>
<evidence type="ECO:0000256" key="1">
    <source>
        <dbReference type="ARBA" id="ARBA00004170"/>
    </source>
</evidence>
<dbReference type="Gene3D" id="2.60.40.150">
    <property type="entry name" value="C2 domain"/>
    <property type="match status" value="3"/>
</dbReference>
<dbReference type="GO" id="GO:0046475">
    <property type="term" value="P:glycerophospholipid catabolic process"/>
    <property type="evidence" value="ECO:0007669"/>
    <property type="project" value="TreeGrafter"/>
</dbReference>
<comment type="caution">
    <text evidence="15">The sequence shown here is derived from an EMBL/GenBank/DDBJ whole genome shotgun (WGS) entry which is preliminary data.</text>
</comment>
<comment type="catalytic activity">
    <reaction evidence="12">
        <text>a 1,2-diacyl-sn-glycero-3-phosphocholine + H2O = a 1-acyl-sn-glycero-3-phosphocholine + a fatty acid + H(+)</text>
        <dbReference type="Rhea" id="RHEA:15801"/>
        <dbReference type="ChEBI" id="CHEBI:15377"/>
        <dbReference type="ChEBI" id="CHEBI:15378"/>
        <dbReference type="ChEBI" id="CHEBI:28868"/>
        <dbReference type="ChEBI" id="CHEBI:57643"/>
        <dbReference type="ChEBI" id="CHEBI:58168"/>
        <dbReference type="EC" id="3.1.1.4"/>
    </reaction>
</comment>
<proteinExistence type="evidence at protein level"/>